<evidence type="ECO:0000313" key="2">
    <source>
        <dbReference type="EMBL" id="EAN34419.1"/>
    </source>
</evidence>
<keyword evidence="3" id="KW-1185">Reference proteome</keyword>
<reference evidence="2 3" key="1">
    <citation type="journal article" date="2005" name="Science">
        <title>Genome sequence of Theileria parva, a bovine pathogen that transforms lymphocytes.</title>
        <authorList>
            <person name="Gardner M.J."/>
            <person name="Bishop R."/>
            <person name="Shah T."/>
            <person name="de Villiers E.P."/>
            <person name="Carlton J.M."/>
            <person name="Hall N."/>
            <person name="Ren Q."/>
            <person name="Paulsen I.T."/>
            <person name="Pain A."/>
            <person name="Berriman M."/>
            <person name="Wilson R.J.M."/>
            <person name="Sato S."/>
            <person name="Ralph S.A."/>
            <person name="Mann D.J."/>
            <person name="Xiong Z."/>
            <person name="Shallom S.J."/>
            <person name="Weidman J."/>
            <person name="Jiang L."/>
            <person name="Lynn J."/>
            <person name="Weaver B."/>
            <person name="Shoaibi A."/>
            <person name="Domingo A.R."/>
            <person name="Wasawo D."/>
            <person name="Crabtree J."/>
            <person name="Wortman J.R."/>
            <person name="Haas B."/>
            <person name="Angiuoli S.V."/>
            <person name="Creasy T.H."/>
            <person name="Lu C."/>
            <person name="Suh B."/>
            <person name="Silva J.C."/>
            <person name="Utterback T.R."/>
            <person name="Feldblyum T.V."/>
            <person name="Pertea M."/>
            <person name="Allen J."/>
            <person name="Nierman W.C."/>
            <person name="Taracha E.L.N."/>
            <person name="Salzberg S.L."/>
            <person name="White O.R."/>
            <person name="Fitzhugh H.A."/>
            <person name="Morzaria S."/>
            <person name="Venter J.C."/>
            <person name="Fraser C.M."/>
            <person name="Nene V."/>
        </authorList>
    </citation>
    <scope>NUCLEOTIDE SEQUENCE [LARGE SCALE GENOMIC DNA]</scope>
    <source>
        <strain evidence="2 3">Muguga</strain>
    </source>
</reference>
<dbReference type="RefSeq" id="XP_766702.1">
    <property type="nucleotide sequence ID" value="XM_761609.1"/>
</dbReference>
<dbReference type="GO" id="GO:0005730">
    <property type="term" value="C:nucleolus"/>
    <property type="evidence" value="ECO:0007669"/>
    <property type="project" value="TreeGrafter"/>
</dbReference>
<dbReference type="InterPro" id="IPR009548">
    <property type="entry name" value="Prkrip1"/>
</dbReference>
<dbReference type="KEGG" id="tpv:TP01_1181"/>
<proteinExistence type="predicted"/>
<dbReference type="PANTHER" id="PTHR13507">
    <property type="entry name" value="PRKR-INTERACTING PROTEIN 1"/>
    <property type="match status" value="1"/>
</dbReference>
<name>Q4N6I9_THEPA</name>
<evidence type="ECO:0000256" key="1">
    <source>
        <dbReference type="SAM" id="MobiDB-lite"/>
    </source>
</evidence>
<comment type="caution">
    <text evidence="2">The sequence shown here is derived from an EMBL/GenBank/DDBJ whole genome shotgun (WGS) entry which is preliminary data.</text>
</comment>
<feature type="compositionally biased region" description="Basic and acidic residues" evidence="1">
    <location>
        <begin position="140"/>
        <end position="159"/>
    </location>
</feature>
<dbReference type="PANTHER" id="PTHR13507:SF0">
    <property type="entry name" value="PRKR-INTERACTING PROTEIN 1"/>
    <property type="match status" value="1"/>
</dbReference>
<protein>
    <submittedName>
        <fullName evidence="2">Uncharacterized protein</fullName>
    </submittedName>
</protein>
<dbReference type="EMBL" id="AAGK01000001">
    <property type="protein sequence ID" value="EAN34419.1"/>
    <property type="molecule type" value="Genomic_DNA"/>
</dbReference>
<dbReference type="eggNOG" id="KOG4055">
    <property type="taxonomic scope" value="Eukaryota"/>
</dbReference>
<dbReference type="GO" id="GO:0003725">
    <property type="term" value="F:double-stranded RNA binding"/>
    <property type="evidence" value="ECO:0007669"/>
    <property type="project" value="InterPro"/>
</dbReference>
<gene>
    <name evidence="2" type="ordered locus">TP01_1181</name>
</gene>
<feature type="region of interest" description="Disordered" evidence="1">
    <location>
        <begin position="85"/>
        <end position="172"/>
    </location>
</feature>
<organism evidence="2 3">
    <name type="scientific">Theileria parva</name>
    <name type="common">East coast fever infection agent</name>
    <dbReference type="NCBI Taxonomy" id="5875"/>
    <lineage>
        <taxon>Eukaryota</taxon>
        <taxon>Sar</taxon>
        <taxon>Alveolata</taxon>
        <taxon>Apicomplexa</taxon>
        <taxon>Aconoidasida</taxon>
        <taxon>Piroplasmida</taxon>
        <taxon>Theileriidae</taxon>
        <taxon>Theileria</taxon>
    </lineage>
</organism>
<dbReference type="STRING" id="5875.Q4N6I9"/>
<dbReference type="GO" id="GO:0004860">
    <property type="term" value="F:protein kinase inhibitor activity"/>
    <property type="evidence" value="ECO:0007669"/>
    <property type="project" value="TreeGrafter"/>
</dbReference>
<dbReference type="Proteomes" id="UP000001949">
    <property type="component" value="Unassembled WGS sequence"/>
</dbReference>
<sequence>MDGNKEFDKVLLSTGETLTVPIITQEDEPDDTVVIEKVQNVWGSSSGAGSDFLDKYRKGRNIEMQRLEEMDRRWQEEMENKLFHSQRLHRIQKENDKTMRRKLKRDKRKQKNIKKILTQAEQTEFDNFRPENEKLEEDSGEAKRPRDSESEIESERETEAECVAENDPERERESVNYLRKMNKFIILDKSEDF</sequence>
<dbReference type="Pfam" id="PF06658">
    <property type="entry name" value="DUF1168"/>
    <property type="match status" value="1"/>
</dbReference>
<feature type="compositionally biased region" description="Basic residues" evidence="1">
    <location>
        <begin position="99"/>
        <end position="114"/>
    </location>
</feature>
<dbReference type="OMA" id="LMEKKWK"/>
<dbReference type="VEuPathDB" id="PiroplasmaDB:TpMuguga_01g01181"/>
<dbReference type="GO" id="GO:0019901">
    <property type="term" value="F:protein kinase binding"/>
    <property type="evidence" value="ECO:0007669"/>
    <property type="project" value="TreeGrafter"/>
</dbReference>
<evidence type="ECO:0000313" key="3">
    <source>
        <dbReference type="Proteomes" id="UP000001949"/>
    </source>
</evidence>
<dbReference type="GeneID" id="3502549"/>
<dbReference type="AlphaFoldDB" id="Q4N6I9"/>
<accession>Q4N6I9</accession>
<dbReference type="InParanoid" id="Q4N6I9"/>